<keyword evidence="1" id="KW-1133">Transmembrane helix</keyword>
<reference evidence="2" key="2">
    <citation type="submission" date="2022-05" db="EMBL/GenBank/DDBJ databases">
        <authorList>
            <person name="Kim J.-S."/>
            <person name="Lee K."/>
            <person name="Suh M."/>
            <person name="Eom M."/>
            <person name="Kim J.-S."/>
            <person name="Kim D.-S."/>
            <person name="Ko S.-H."/>
            <person name="Shin Y."/>
            <person name="Lee J.-S."/>
        </authorList>
    </citation>
    <scope>NUCLEOTIDE SEQUENCE</scope>
    <source>
        <strain evidence="2">N237</strain>
    </source>
</reference>
<feature type="transmembrane region" description="Helical" evidence="1">
    <location>
        <begin position="75"/>
        <end position="92"/>
    </location>
</feature>
<evidence type="ECO:0000256" key="1">
    <source>
        <dbReference type="SAM" id="Phobius"/>
    </source>
</evidence>
<dbReference type="Proteomes" id="UP001056336">
    <property type="component" value="Chromosome"/>
</dbReference>
<sequence length="172" mass="18870">MLTAPTRLVLFVSSYAPLLALFALLDSFGSGWPSVACAAVAVLGVLALLVVWFLAARSTGEWVRLASARSRDTEVMAFFVSYVVPFAAAGAGDRRQRLALLAFAVIIAALYVRSAVFYVNPLLLLAGYHVFDAVTDTEVPITVICRRRHLRQTEVLWAVSLEPGVYRERNRP</sequence>
<dbReference type="RefSeq" id="WP_249769853.1">
    <property type="nucleotide sequence ID" value="NZ_CP097332.1"/>
</dbReference>
<proteinExistence type="predicted"/>
<evidence type="ECO:0000313" key="2">
    <source>
        <dbReference type="EMBL" id="UQX87348.1"/>
    </source>
</evidence>
<feature type="transmembrane region" description="Helical" evidence="1">
    <location>
        <begin position="98"/>
        <end position="119"/>
    </location>
</feature>
<organism evidence="2 3">
    <name type="scientific">Jatrophihabitans telluris</name>
    <dbReference type="NCBI Taxonomy" id="2038343"/>
    <lineage>
        <taxon>Bacteria</taxon>
        <taxon>Bacillati</taxon>
        <taxon>Actinomycetota</taxon>
        <taxon>Actinomycetes</taxon>
        <taxon>Jatrophihabitantales</taxon>
        <taxon>Jatrophihabitantaceae</taxon>
        <taxon>Jatrophihabitans</taxon>
    </lineage>
</organism>
<evidence type="ECO:0000313" key="3">
    <source>
        <dbReference type="Proteomes" id="UP001056336"/>
    </source>
</evidence>
<keyword evidence="1" id="KW-0812">Transmembrane</keyword>
<feature type="transmembrane region" description="Helical" evidence="1">
    <location>
        <begin position="31"/>
        <end position="54"/>
    </location>
</feature>
<keyword evidence="3" id="KW-1185">Reference proteome</keyword>
<dbReference type="EMBL" id="CP097332">
    <property type="protein sequence ID" value="UQX87348.1"/>
    <property type="molecule type" value="Genomic_DNA"/>
</dbReference>
<gene>
    <name evidence="2" type="ORF">M6D93_13700</name>
</gene>
<reference evidence="2" key="1">
    <citation type="journal article" date="2018" name="Int. J. Syst. Evol. Microbiol.">
        <title>Jatrophihabitans telluris sp. nov., isolated from sediment soil of lava forest wetlands and the emended description of the genus Jatrophihabitans.</title>
        <authorList>
            <person name="Lee K.C."/>
            <person name="Suh M.K."/>
            <person name="Eom M.K."/>
            <person name="Kim K.K."/>
            <person name="Kim J.S."/>
            <person name="Kim D.S."/>
            <person name="Ko S.H."/>
            <person name="Shin Y.K."/>
            <person name="Lee J.S."/>
        </authorList>
    </citation>
    <scope>NUCLEOTIDE SEQUENCE</scope>
    <source>
        <strain evidence="2">N237</strain>
    </source>
</reference>
<protein>
    <submittedName>
        <fullName evidence="2">Uncharacterized protein</fullName>
    </submittedName>
</protein>
<keyword evidence="1" id="KW-0472">Membrane</keyword>
<feature type="transmembrane region" description="Helical" evidence="1">
    <location>
        <begin position="7"/>
        <end position="25"/>
    </location>
</feature>
<name>A0ABY4QUL6_9ACTN</name>
<accession>A0ABY4QUL6</accession>